<feature type="transmembrane region" description="Helical" evidence="1">
    <location>
        <begin position="37"/>
        <end position="62"/>
    </location>
</feature>
<feature type="transmembrane region" description="Helical" evidence="1">
    <location>
        <begin position="100"/>
        <end position="118"/>
    </location>
</feature>
<name>A0ABT4E804_PAEAL</name>
<protein>
    <submittedName>
        <fullName evidence="2">Uncharacterized protein</fullName>
    </submittedName>
</protein>
<gene>
    <name evidence="2" type="ORF">M5X04_10440</name>
</gene>
<dbReference type="RefSeq" id="WP_090514026.1">
    <property type="nucleotide sequence ID" value="NZ_JAMDLY010000010.1"/>
</dbReference>
<dbReference type="Proteomes" id="UP001527090">
    <property type="component" value="Unassembled WGS sequence"/>
</dbReference>
<dbReference type="EMBL" id="JAMDLY010000010">
    <property type="protein sequence ID" value="MCY9529750.1"/>
    <property type="molecule type" value="Genomic_DNA"/>
</dbReference>
<reference evidence="2 3" key="1">
    <citation type="submission" date="2022-05" db="EMBL/GenBank/DDBJ databases">
        <title>Genome Sequencing of Bee-Associated Microbes.</title>
        <authorList>
            <person name="Dunlap C."/>
        </authorList>
    </citation>
    <scope>NUCLEOTIDE SEQUENCE [LARGE SCALE GENOMIC DNA]</scope>
    <source>
        <strain evidence="2 3">NRRL NRS-750</strain>
    </source>
</reference>
<proteinExistence type="predicted"/>
<evidence type="ECO:0000256" key="1">
    <source>
        <dbReference type="SAM" id="Phobius"/>
    </source>
</evidence>
<keyword evidence="1" id="KW-0812">Transmembrane</keyword>
<feature type="transmembrane region" description="Helical" evidence="1">
    <location>
        <begin position="74"/>
        <end position="94"/>
    </location>
</feature>
<evidence type="ECO:0000313" key="2">
    <source>
        <dbReference type="EMBL" id="MCY9529750.1"/>
    </source>
</evidence>
<comment type="caution">
    <text evidence="2">The sequence shown here is derived from an EMBL/GenBank/DDBJ whole genome shotgun (WGS) entry which is preliminary data.</text>
</comment>
<feature type="transmembrane region" description="Helical" evidence="1">
    <location>
        <begin position="130"/>
        <end position="152"/>
    </location>
</feature>
<keyword evidence="3" id="KW-1185">Reference proteome</keyword>
<sequence>MMFLMLAISLGLMFFIHYLSSQMIQNEVTHPSTKKSFIIKLLQFVKFAPFIALLVLLVLVLTTLHTKAGIRLSHAWFAAQFWAYYTFLYCLYMITKKKLFLLSMIISLFIAIYNTPLFRFENLFTGYNVVMADIFGTLMFINLWMAISRVLVQIKNK</sequence>
<organism evidence="2 3">
    <name type="scientific">Paenibacillus alvei</name>
    <name type="common">Bacillus alvei</name>
    <dbReference type="NCBI Taxonomy" id="44250"/>
    <lineage>
        <taxon>Bacteria</taxon>
        <taxon>Bacillati</taxon>
        <taxon>Bacillota</taxon>
        <taxon>Bacilli</taxon>
        <taxon>Bacillales</taxon>
        <taxon>Paenibacillaceae</taxon>
        <taxon>Paenibacillus</taxon>
    </lineage>
</organism>
<accession>A0ABT4E804</accession>
<keyword evidence="1" id="KW-1133">Transmembrane helix</keyword>
<keyword evidence="1" id="KW-0472">Membrane</keyword>
<evidence type="ECO:0000313" key="3">
    <source>
        <dbReference type="Proteomes" id="UP001527090"/>
    </source>
</evidence>